<dbReference type="InterPro" id="IPR022137">
    <property type="entry name" value="Znf_prot_DUF3669"/>
</dbReference>
<dbReference type="PANTHER" id="PTHR40780">
    <property type="entry name" value="DUF3669 DOMAIN-CONTAINING PROTEIN"/>
    <property type="match status" value="1"/>
</dbReference>
<organism evidence="2 3">
    <name type="scientific">Phialemonium atrogriseum</name>
    <dbReference type="NCBI Taxonomy" id="1093897"/>
    <lineage>
        <taxon>Eukaryota</taxon>
        <taxon>Fungi</taxon>
        <taxon>Dikarya</taxon>
        <taxon>Ascomycota</taxon>
        <taxon>Pezizomycotina</taxon>
        <taxon>Sordariomycetes</taxon>
        <taxon>Sordariomycetidae</taxon>
        <taxon>Cephalothecales</taxon>
        <taxon>Cephalothecaceae</taxon>
        <taxon>Phialemonium</taxon>
    </lineage>
</organism>
<dbReference type="Proteomes" id="UP001244011">
    <property type="component" value="Unassembled WGS sequence"/>
</dbReference>
<dbReference type="PANTHER" id="PTHR40780:SF2">
    <property type="entry name" value="DUF3669 DOMAIN-CONTAINING PROTEIN"/>
    <property type="match status" value="1"/>
</dbReference>
<proteinExistence type="predicted"/>
<comment type="caution">
    <text evidence="2">The sequence shown here is derived from an EMBL/GenBank/DDBJ whole genome shotgun (WGS) entry which is preliminary data.</text>
</comment>
<evidence type="ECO:0000259" key="1">
    <source>
        <dbReference type="Pfam" id="PF12417"/>
    </source>
</evidence>
<sequence length="329" mass="36539">MPPHKHGTTSVVFAQDGTCIVTKLAKSDHKALWNDFMMHSTIAYHFDAYRFGEVRIPACYFHVPKDDAEFFAKYPTLVKAAEPVCNLPTTPLVTERILPLTAPIRELLISLYCAPRIKAQAFADPANKDCLVRVYLGSSQGKSGGMAAVGLDVEGLARRMAKALALMHWAAMTDARDVEFVLGSSSKKKVASLKELRMLKTGSYTGPPSRKVGAEDFFHRITELWVLDFNQVKTITLDKAGVDQAVEAVKINDPYLSKPLQKGRLEKSLWNAFVTTYLCTSEDIIKQEEHGTEALQLPSMFISSLIEMEKKRRQEAAEAGARAQGEFIV</sequence>
<reference evidence="2" key="1">
    <citation type="submission" date="2023-06" db="EMBL/GenBank/DDBJ databases">
        <title>Genome-scale phylogeny and comparative genomics of the fungal order Sordariales.</title>
        <authorList>
            <consortium name="Lawrence Berkeley National Laboratory"/>
            <person name="Hensen N."/>
            <person name="Bonometti L."/>
            <person name="Westerberg I."/>
            <person name="Brannstrom I.O."/>
            <person name="Guillou S."/>
            <person name="Cros-Aarteil S."/>
            <person name="Calhoun S."/>
            <person name="Haridas S."/>
            <person name="Kuo A."/>
            <person name="Mondo S."/>
            <person name="Pangilinan J."/>
            <person name="Riley R."/>
            <person name="Labutti K."/>
            <person name="Andreopoulos B."/>
            <person name="Lipzen A."/>
            <person name="Chen C."/>
            <person name="Yanf M."/>
            <person name="Daum C."/>
            <person name="Ng V."/>
            <person name="Clum A."/>
            <person name="Steindorff A."/>
            <person name="Ohm R."/>
            <person name="Martin F."/>
            <person name="Silar P."/>
            <person name="Natvig D."/>
            <person name="Lalanne C."/>
            <person name="Gautier V."/>
            <person name="Ament-Velasquez S.L."/>
            <person name="Kruys A."/>
            <person name="Hutchinson M.I."/>
            <person name="Powell A.J."/>
            <person name="Barry K."/>
            <person name="Miller A.N."/>
            <person name="Grigoriev I.V."/>
            <person name="Debuchy R."/>
            <person name="Gladieux P."/>
            <person name="Thoren M.H."/>
            <person name="Johannesson H."/>
        </authorList>
    </citation>
    <scope>NUCLEOTIDE SEQUENCE</scope>
    <source>
        <strain evidence="2">8032-3</strain>
    </source>
</reference>
<evidence type="ECO:0000313" key="3">
    <source>
        <dbReference type="Proteomes" id="UP001244011"/>
    </source>
</evidence>
<dbReference type="RefSeq" id="XP_060280483.1">
    <property type="nucleotide sequence ID" value="XM_060431204.1"/>
</dbReference>
<dbReference type="AlphaFoldDB" id="A0AAJ0BTN0"/>
<keyword evidence="3" id="KW-1185">Reference proteome</keyword>
<dbReference type="Pfam" id="PF12417">
    <property type="entry name" value="DUF3669"/>
    <property type="match status" value="1"/>
</dbReference>
<protein>
    <submittedName>
        <fullName evidence="2">Zinc finger protein-domain-containing protein</fullName>
    </submittedName>
</protein>
<accession>A0AAJ0BTN0</accession>
<gene>
    <name evidence="2" type="ORF">QBC33DRAFT_580488</name>
</gene>
<evidence type="ECO:0000313" key="2">
    <source>
        <dbReference type="EMBL" id="KAK1764270.1"/>
    </source>
</evidence>
<dbReference type="EMBL" id="MU839021">
    <property type="protein sequence ID" value="KAK1764270.1"/>
    <property type="molecule type" value="Genomic_DNA"/>
</dbReference>
<feature type="domain" description="DUF3669" evidence="1">
    <location>
        <begin position="224"/>
        <end position="288"/>
    </location>
</feature>
<dbReference type="GeneID" id="85314391"/>
<name>A0AAJ0BTN0_9PEZI</name>